<keyword evidence="4 10" id="KW-0808">Transferase</keyword>
<dbReference type="NCBIfam" id="TIGR00125">
    <property type="entry name" value="cyt_tran_rel"/>
    <property type="match status" value="1"/>
</dbReference>
<comment type="similarity">
    <text evidence="10">Belongs to the NadD family.</text>
</comment>
<evidence type="ECO:0000313" key="13">
    <source>
        <dbReference type="Proteomes" id="UP000218113"/>
    </source>
</evidence>
<name>A0A2A4TBZ3_9DELT</name>
<protein>
    <recommendedName>
        <fullName evidence="10">Probable nicotinate-nucleotide adenylyltransferase</fullName>
        <ecNumber evidence="10">2.7.7.18</ecNumber>
    </recommendedName>
    <alternativeName>
        <fullName evidence="10">Deamido-NAD(+) diphosphorylase</fullName>
    </alternativeName>
    <alternativeName>
        <fullName evidence="10">Deamido-NAD(+) pyrophosphorylase</fullName>
    </alternativeName>
    <alternativeName>
        <fullName evidence="10">Nicotinate mononucleotide adenylyltransferase</fullName>
        <shortName evidence="10">NaMN adenylyltransferase</shortName>
    </alternativeName>
</protein>
<keyword evidence="6 10" id="KW-0547">Nucleotide-binding</keyword>
<dbReference type="NCBIfam" id="TIGR00482">
    <property type="entry name" value="nicotinate (nicotinamide) nucleotide adenylyltransferase"/>
    <property type="match status" value="1"/>
</dbReference>
<evidence type="ECO:0000313" key="12">
    <source>
        <dbReference type="EMBL" id="PCI30497.1"/>
    </source>
</evidence>
<comment type="function">
    <text evidence="1 10">Catalyzes the reversible adenylation of nicotinate mononucleotide (NaMN) to nicotinic acid adenine dinucleotide (NaAD).</text>
</comment>
<dbReference type="InterPro" id="IPR014729">
    <property type="entry name" value="Rossmann-like_a/b/a_fold"/>
</dbReference>
<comment type="pathway">
    <text evidence="2 10">Cofactor biosynthesis; NAD(+) biosynthesis; deamido-NAD(+) from nicotinate D-ribonucleotide: step 1/1.</text>
</comment>
<sequence>MKIGVFGGSFNPVHRGHFEIVKQVLQTGKVDQVIVMPVYQNPLKKALPALPEQLRREMLEATFSSLTGVQISDFELQTHEVSYTYKTLEHLHTLLPEDQLYLMMGEDSFSHFSLWKEYERILSLSRLLVFRRPEASKQVLDSVQETYTAEWAEVVIPAISSTAIRNSDLETVKKNNWLHPNALDSWQQYLDSPLY</sequence>
<dbReference type="Proteomes" id="UP000218113">
    <property type="component" value="Unassembled WGS sequence"/>
</dbReference>
<evidence type="ECO:0000256" key="2">
    <source>
        <dbReference type="ARBA" id="ARBA00005019"/>
    </source>
</evidence>
<dbReference type="PANTHER" id="PTHR39321:SF3">
    <property type="entry name" value="PHOSPHOPANTETHEINE ADENYLYLTRANSFERASE"/>
    <property type="match status" value="1"/>
</dbReference>
<feature type="domain" description="Cytidyltransferase-like" evidence="11">
    <location>
        <begin position="5"/>
        <end position="166"/>
    </location>
</feature>
<dbReference type="UniPathway" id="UPA00253">
    <property type="reaction ID" value="UER00332"/>
</dbReference>
<comment type="catalytic activity">
    <reaction evidence="9 10">
        <text>nicotinate beta-D-ribonucleotide + ATP + H(+) = deamido-NAD(+) + diphosphate</text>
        <dbReference type="Rhea" id="RHEA:22860"/>
        <dbReference type="ChEBI" id="CHEBI:15378"/>
        <dbReference type="ChEBI" id="CHEBI:30616"/>
        <dbReference type="ChEBI" id="CHEBI:33019"/>
        <dbReference type="ChEBI" id="CHEBI:57502"/>
        <dbReference type="ChEBI" id="CHEBI:58437"/>
        <dbReference type="EC" id="2.7.7.18"/>
    </reaction>
</comment>
<dbReference type="Pfam" id="PF01467">
    <property type="entry name" value="CTP_transf_like"/>
    <property type="match status" value="1"/>
</dbReference>
<evidence type="ECO:0000256" key="8">
    <source>
        <dbReference type="ARBA" id="ARBA00023027"/>
    </source>
</evidence>
<dbReference type="EC" id="2.7.7.18" evidence="10"/>
<dbReference type="Gene3D" id="3.40.50.620">
    <property type="entry name" value="HUPs"/>
    <property type="match status" value="1"/>
</dbReference>
<organism evidence="12 13">
    <name type="scientific">SAR324 cluster bacterium</name>
    <dbReference type="NCBI Taxonomy" id="2024889"/>
    <lineage>
        <taxon>Bacteria</taxon>
        <taxon>Deltaproteobacteria</taxon>
        <taxon>SAR324 cluster</taxon>
    </lineage>
</organism>
<keyword evidence="7 10" id="KW-0067">ATP-binding</keyword>
<comment type="caution">
    <text evidence="12">The sequence shown here is derived from an EMBL/GenBank/DDBJ whole genome shotgun (WGS) entry which is preliminary data.</text>
</comment>
<evidence type="ECO:0000256" key="5">
    <source>
        <dbReference type="ARBA" id="ARBA00022695"/>
    </source>
</evidence>
<gene>
    <name evidence="10 12" type="primary">nadD</name>
    <name evidence="12" type="ORF">COB67_01570</name>
</gene>
<dbReference type="GO" id="GO:0005524">
    <property type="term" value="F:ATP binding"/>
    <property type="evidence" value="ECO:0007669"/>
    <property type="project" value="UniProtKB-KW"/>
</dbReference>
<accession>A0A2A4TBZ3</accession>
<evidence type="ECO:0000256" key="1">
    <source>
        <dbReference type="ARBA" id="ARBA00002324"/>
    </source>
</evidence>
<evidence type="ECO:0000256" key="6">
    <source>
        <dbReference type="ARBA" id="ARBA00022741"/>
    </source>
</evidence>
<evidence type="ECO:0000259" key="11">
    <source>
        <dbReference type="Pfam" id="PF01467"/>
    </source>
</evidence>
<keyword evidence="5 10" id="KW-0548">Nucleotidyltransferase</keyword>
<keyword evidence="8 10" id="KW-0520">NAD</keyword>
<evidence type="ECO:0000256" key="3">
    <source>
        <dbReference type="ARBA" id="ARBA00022642"/>
    </source>
</evidence>
<evidence type="ECO:0000256" key="4">
    <source>
        <dbReference type="ARBA" id="ARBA00022679"/>
    </source>
</evidence>
<dbReference type="HAMAP" id="MF_00244">
    <property type="entry name" value="NaMN_adenylyltr"/>
    <property type="match status" value="1"/>
</dbReference>
<dbReference type="CDD" id="cd02165">
    <property type="entry name" value="NMNAT"/>
    <property type="match status" value="1"/>
</dbReference>
<dbReference type="EMBL" id="NVSR01000004">
    <property type="protein sequence ID" value="PCI30497.1"/>
    <property type="molecule type" value="Genomic_DNA"/>
</dbReference>
<dbReference type="GO" id="GO:0009435">
    <property type="term" value="P:NAD+ biosynthetic process"/>
    <property type="evidence" value="ECO:0007669"/>
    <property type="project" value="UniProtKB-UniRule"/>
</dbReference>
<reference evidence="13" key="1">
    <citation type="submission" date="2017-08" db="EMBL/GenBank/DDBJ databases">
        <title>A dynamic microbial community with high functional redundancy inhabits the cold, oxic subseafloor aquifer.</title>
        <authorList>
            <person name="Tully B.J."/>
            <person name="Wheat C.G."/>
            <person name="Glazer B.T."/>
            <person name="Huber J.A."/>
        </authorList>
    </citation>
    <scope>NUCLEOTIDE SEQUENCE [LARGE SCALE GENOMIC DNA]</scope>
</reference>
<dbReference type="InterPro" id="IPR005248">
    <property type="entry name" value="NadD/NMNAT"/>
</dbReference>
<dbReference type="PANTHER" id="PTHR39321">
    <property type="entry name" value="NICOTINATE-NUCLEOTIDE ADENYLYLTRANSFERASE-RELATED"/>
    <property type="match status" value="1"/>
</dbReference>
<dbReference type="AlphaFoldDB" id="A0A2A4TBZ3"/>
<dbReference type="SUPFAM" id="SSF52374">
    <property type="entry name" value="Nucleotidylyl transferase"/>
    <property type="match status" value="1"/>
</dbReference>
<evidence type="ECO:0000256" key="9">
    <source>
        <dbReference type="ARBA" id="ARBA00048721"/>
    </source>
</evidence>
<evidence type="ECO:0000256" key="10">
    <source>
        <dbReference type="HAMAP-Rule" id="MF_00244"/>
    </source>
</evidence>
<proteinExistence type="inferred from homology"/>
<dbReference type="GO" id="GO:0004515">
    <property type="term" value="F:nicotinate-nucleotide adenylyltransferase activity"/>
    <property type="evidence" value="ECO:0007669"/>
    <property type="project" value="UniProtKB-UniRule"/>
</dbReference>
<evidence type="ECO:0000256" key="7">
    <source>
        <dbReference type="ARBA" id="ARBA00022840"/>
    </source>
</evidence>
<keyword evidence="3 10" id="KW-0662">Pyridine nucleotide biosynthesis</keyword>
<dbReference type="InterPro" id="IPR004821">
    <property type="entry name" value="Cyt_trans-like"/>
</dbReference>